<keyword evidence="5" id="KW-1015">Disulfide bond</keyword>
<comment type="caution">
    <text evidence="8">The sequence shown here is derived from an EMBL/GenBank/DDBJ whole genome shotgun (WGS) entry which is preliminary data.</text>
</comment>
<dbReference type="PROSITE" id="PS00640">
    <property type="entry name" value="THIOL_PROTEASE_ASN"/>
    <property type="match status" value="1"/>
</dbReference>
<dbReference type="OrthoDB" id="6431128at2759"/>
<dbReference type="EMBL" id="BGPR01000759">
    <property type="protein sequence ID" value="GBM34404.1"/>
    <property type="molecule type" value="Genomic_DNA"/>
</dbReference>
<dbReference type="InterPro" id="IPR013128">
    <property type="entry name" value="Peptidase_C1A"/>
</dbReference>
<evidence type="ECO:0000256" key="1">
    <source>
        <dbReference type="ARBA" id="ARBA00008455"/>
    </source>
</evidence>
<dbReference type="InterPro" id="IPR025660">
    <property type="entry name" value="Pept_his_AS"/>
</dbReference>
<dbReference type="Gene3D" id="3.90.70.10">
    <property type="entry name" value="Cysteine proteinases"/>
    <property type="match status" value="1"/>
</dbReference>
<feature type="chain" id="PRO_5021185749" evidence="6">
    <location>
        <begin position="21"/>
        <end position="339"/>
    </location>
</feature>
<dbReference type="InterPro" id="IPR025661">
    <property type="entry name" value="Pept_asp_AS"/>
</dbReference>
<keyword evidence="4" id="KW-0788">Thiol protease</keyword>
<dbReference type="SUPFAM" id="SSF54001">
    <property type="entry name" value="Cysteine proteinases"/>
    <property type="match status" value="1"/>
</dbReference>
<dbReference type="GO" id="GO:0006508">
    <property type="term" value="P:proteolysis"/>
    <property type="evidence" value="ECO:0007669"/>
    <property type="project" value="UniProtKB-KW"/>
</dbReference>
<accession>A0A4Y2F2W3</accession>
<reference evidence="8 9" key="1">
    <citation type="journal article" date="2019" name="Sci. Rep.">
        <title>Orb-weaving spider Araneus ventricosus genome elucidates the spidroin gene catalogue.</title>
        <authorList>
            <person name="Kono N."/>
            <person name="Nakamura H."/>
            <person name="Ohtoshi R."/>
            <person name="Moran D.A.P."/>
            <person name="Shinohara A."/>
            <person name="Yoshida Y."/>
            <person name="Fujiwara M."/>
            <person name="Mori M."/>
            <person name="Tomita M."/>
            <person name="Arakawa K."/>
        </authorList>
    </citation>
    <scope>NUCLEOTIDE SEQUENCE [LARGE SCALE GENOMIC DNA]</scope>
</reference>
<dbReference type="PROSITE" id="PS00139">
    <property type="entry name" value="THIOL_PROTEASE_CYS"/>
    <property type="match status" value="1"/>
</dbReference>
<protein>
    <submittedName>
        <fullName evidence="8">Counting factor associated protein D</fullName>
    </submittedName>
</protein>
<proteinExistence type="inferred from homology"/>
<evidence type="ECO:0000256" key="2">
    <source>
        <dbReference type="ARBA" id="ARBA00022670"/>
    </source>
</evidence>
<dbReference type="GO" id="GO:0008234">
    <property type="term" value="F:cysteine-type peptidase activity"/>
    <property type="evidence" value="ECO:0007669"/>
    <property type="project" value="UniProtKB-KW"/>
</dbReference>
<evidence type="ECO:0000256" key="3">
    <source>
        <dbReference type="ARBA" id="ARBA00022801"/>
    </source>
</evidence>
<dbReference type="PRINTS" id="PR00705">
    <property type="entry name" value="PAPAIN"/>
</dbReference>
<dbReference type="Pfam" id="PF00112">
    <property type="entry name" value="Peptidase_C1"/>
    <property type="match status" value="1"/>
</dbReference>
<evidence type="ECO:0000256" key="4">
    <source>
        <dbReference type="ARBA" id="ARBA00022807"/>
    </source>
</evidence>
<dbReference type="PROSITE" id="PS00639">
    <property type="entry name" value="THIOL_PROTEASE_HIS"/>
    <property type="match status" value="1"/>
</dbReference>
<dbReference type="Proteomes" id="UP000499080">
    <property type="component" value="Unassembled WGS sequence"/>
</dbReference>
<evidence type="ECO:0000313" key="9">
    <source>
        <dbReference type="Proteomes" id="UP000499080"/>
    </source>
</evidence>
<evidence type="ECO:0000259" key="7">
    <source>
        <dbReference type="SMART" id="SM00645"/>
    </source>
</evidence>
<dbReference type="InterPro" id="IPR000668">
    <property type="entry name" value="Peptidase_C1A_C"/>
</dbReference>
<keyword evidence="2" id="KW-0645">Protease</keyword>
<dbReference type="SMART" id="SM00645">
    <property type="entry name" value="Pept_C1"/>
    <property type="match status" value="1"/>
</dbReference>
<keyword evidence="9" id="KW-1185">Reference proteome</keyword>
<keyword evidence="6" id="KW-0732">Signal</keyword>
<dbReference type="AlphaFoldDB" id="A0A4Y2F2W3"/>
<dbReference type="FunFam" id="3.90.70.10:FF:000332">
    <property type="entry name" value="Cathepsin L1"/>
    <property type="match status" value="1"/>
</dbReference>
<keyword evidence="3" id="KW-0378">Hydrolase</keyword>
<dbReference type="InterPro" id="IPR038765">
    <property type="entry name" value="Papain-like_cys_pep_sf"/>
</dbReference>
<name>A0A4Y2F2W3_ARAVE</name>
<dbReference type="CDD" id="cd02248">
    <property type="entry name" value="Peptidase_C1A"/>
    <property type="match status" value="1"/>
</dbReference>
<evidence type="ECO:0000313" key="8">
    <source>
        <dbReference type="EMBL" id="GBM34404.1"/>
    </source>
</evidence>
<evidence type="ECO:0000256" key="5">
    <source>
        <dbReference type="ARBA" id="ARBA00023157"/>
    </source>
</evidence>
<feature type="signal peptide" evidence="6">
    <location>
        <begin position="1"/>
        <end position="20"/>
    </location>
</feature>
<dbReference type="InterPro" id="IPR000169">
    <property type="entry name" value="Pept_cys_AS"/>
</dbReference>
<gene>
    <name evidence="8" type="primary">cfaD</name>
    <name evidence="8" type="ORF">AVEN_124095_1</name>
</gene>
<comment type="similarity">
    <text evidence="1">Belongs to the peptidase C1 family.</text>
</comment>
<dbReference type="PANTHER" id="PTHR12411">
    <property type="entry name" value="CYSTEINE PROTEASE FAMILY C1-RELATED"/>
    <property type="match status" value="1"/>
</dbReference>
<sequence length="339" mass="37419">MQRLQLICVFIALSICGSYSLPPKTRSPPVFGNNYSIKGVLLLPYAEIREPFAAFYDEENKKTRIDYYGNTVQTYQRADMGDFGVSYKIAYMPDASGTPVRTCFQVNGSNENPVGIQSIIPDLSEFGVRRRAVTPVKDQAVCGSCWSFGTTGTIEGAYFLKNNKLVRLSQQQLIDCSWPYENNGCDGGEDFRAYKYIMEAGGLASEEDYGHYLGQDGICHGKSVPKTAQLKGFVNVTSGDLSALKQAIAKKGPISVSIDASHKSFSFYSHGVYYDPDCKNGPDQLDHSVLAVGYGVMNGEPYWIVKNSWSTYWGNDGYVLMSQKDNNCGVATSPTYVEM</sequence>
<dbReference type="InterPro" id="IPR039417">
    <property type="entry name" value="Peptidase_C1A_papain-like"/>
</dbReference>
<evidence type="ECO:0000256" key="6">
    <source>
        <dbReference type="SAM" id="SignalP"/>
    </source>
</evidence>
<feature type="domain" description="Peptidase C1A papain C-terminal" evidence="7">
    <location>
        <begin position="120"/>
        <end position="338"/>
    </location>
</feature>
<organism evidence="8 9">
    <name type="scientific">Araneus ventricosus</name>
    <name type="common">Orbweaver spider</name>
    <name type="synonym">Epeira ventricosa</name>
    <dbReference type="NCBI Taxonomy" id="182803"/>
    <lineage>
        <taxon>Eukaryota</taxon>
        <taxon>Metazoa</taxon>
        <taxon>Ecdysozoa</taxon>
        <taxon>Arthropoda</taxon>
        <taxon>Chelicerata</taxon>
        <taxon>Arachnida</taxon>
        <taxon>Araneae</taxon>
        <taxon>Araneomorphae</taxon>
        <taxon>Entelegynae</taxon>
        <taxon>Araneoidea</taxon>
        <taxon>Araneidae</taxon>
        <taxon>Araneus</taxon>
    </lineage>
</organism>